<keyword evidence="3" id="KW-1003">Cell membrane</keyword>
<evidence type="ECO:0000256" key="9">
    <source>
        <dbReference type="ARBA" id="ARBA00022956"/>
    </source>
</evidence>
<evidence type="ECO:0000256" key="7">
    <source>
        <dbReference type="ARBA" id="ARBA00022723"/>
    </source>
</evidence>
<dbReference type="NCBIfam" id="NF040861">
    <property type="entry name" value="pufA_517_ASD"/>
    <property type="match status" value="1"/>
</dbReference>
<evidence type="ECO:0000256" key="2">
    <source>
        <dbReference type="ARBA" id="ARBA00004401"/>
    </source>
</evidence>
<dbReference type="InterPro" id="IPR000066">
    <property type="entry name" value="Antenna_a/b"/>
</dbReference>
<evidence type="ECO:0000313" key="16">
    <source>
        <dbReference type="EMBL" id="WPL19327.1"/>
    </source>
</evidence>
<dbReference type="Pfam" id="PF00556">
    <property type="entry name" value="LHC"/>
    <property type="match status" value="1"/>
</dbReference>
<proteinExistence type="predicted"/>
<organism evidence="16 17">
    <name type="scientific">Thiorhodovibrio winogradskyi</name>
    <dbReference type="NCBI Taxonomy" id="77007"/>
    <lineage>
        <taxon>Bacteria</taxon>
        <taxon>Pseudomonadati</taxon>
        <taxon>Pseudomonadota</taxon>
        <taxon>Gammaproteobacteria</taxon>
        <taxon>Chromatiales</taxon>
        <taxon>Chromatiaceae</taxon>
        <taxon>Thiorhodovibrio</taxon>
    </lineage>
</organism>
<dbReference type="Proteomes" id="UP001432180">
    <property type="component" value="Chromosome"/>
</dbReference>
<protein>
    <submittedName>
        <fullName evidence="16">Light-harvesting protein, PufA</fullName>
    </submittedName>
</protein>
<evidence type="ECO:0000313" key="17">
    <source>
        <dbReference type="Proteomes" id="UP001432180"/>
    </source>
</evidence>
<dbReference type="Gene3D" id="4.10.220.20">
    <property type="entry name" value="Light-harvesting complex"/>
    <property type="match status" value="1"/>
</dbReference>
<evidence type="ECO:0000256" key="13">
    <source>
        <dbReference type="ARBA" id="ARBA00023243"/>
    </source>
</evidence>
<dbReference type="PRINTS" id="PR00673">
    <property type="entry name" value="LIGHTHARVSTA"/>
</dbReference>
<feature type="domain" description="Antenna complex alpha/beta subunit" evidence="15">
    <location>
        <begin position="9"/>
        <end position="48"/>
    </location>
</feature>
<comment type="function">
    <text evidence="1">Antenna complexes are light-harvesting systems, which transfer the excitation energy to the reaction centers.</text>
</comment>
<name>A0ABZ0SFN4_9GAMM</name>
<evidence type="ECO:0000259" key="15">
    <source>
        <dbReference type="Pfam" id="PF00556"/>
    </source>
</evidence>
<evidence type="ECO:0000256" key="3">
    <source>
        <dbReference type="ARBA" id="ARBA00022475"/>
    </source>
</evidence>
<evidence type="ECO:0000256" key="4">
    <source>
        <dbReference type="ARBA" id="ARBA00022494"/>
    </source>
</evidence>
<evidence type="ECO:0000256" key="8">
    <source>
        <dbReference type="ARBA" id="ARBA00022842"/>
    </source>
</evidence>
<dbReference type="PROSITE" id="PS00968">
    <property type="entry name" value="ANTENNA_COMP_ALPHA"/>
    <property type="match status" value="1"/>
</dbReference>
<evidence type="ECO:0000256" key="10">
    <source>
        <dbReference type="ARBA" id="ARBA00022989"/>
    </source>
</evidence>
<reference evidence="16 17" key="1">
    <citation type="journal article" date="2023" name="Microorganisms">
        <title>Thiorhodovibrio frisius and Trv. litoralis spp. nov., Two Novel Members from a Clade of Fastidious Purple Sulfur Bacteria That Exhibit Unique Red-Shifted Light-Harvesting Capabilities.</title>
        <authorList>
            <person name="Methner A."/>
            <person name="Kuzyk S.B."/>
            <person name="Petersen J."/>
            <person name="Bauer S."/>
            <person name="Brinkmann H."/>
            <person name="Sichau K."/>
            <person name="Wanner G."/>
            <person name="Wolf J."/>
            <person name="Neumann-Schaal M."/>
            <person name="Henke P."/>
            <person name="Tank M."/>
            <person name="Sproer C."/>
            <person name="Bunk B."/>
            <person name="Overmann J."/>
        </authorList>
    </citation>
    <scope>NUCLEOTIDE SEQUENCE [LARGE SCALE GENOMIC DNA]</scope>
    <source>
        <strain evidence="16 17">DSM 6702</strain>
    </source>
</reference>
<sequence>MSNDKFTGMYKIWTFFDPRRTLVAIAGFQLVLGLLIHFILLGSDLNWLDDGIPTSYMGAGAAPAGQMSAMPEARTTN</sequence>
<dbReference type="InterPro" id="IPR035889">
    <property type="entry name" value="Light-harvesting_complex"/>
</dbReference>
<evidence type="ECO:0000256" key="14">
    <source>
        <dbReference type="SAM" id="Phobius"/>
    </source>
</evidence>
<keyword evidence="10 14" id="KW-1133">Transmembrane helix</keyword>
<dbReference type="InterPro" id="IPR002361">
    <property type="entry name" value="Antenna_alpha_CS"/>
</dbReference>
<accession>A0ABZ0SFN4</accession>
<keyword evidence="11" id="KW-0157">Chromophore</keyword>
<keyword evidence="7" id="KW-0479">Metal-binding</keyword>
<keyword evidence="12 14" id="KW-0472">Membrane</keyword>
<evidence type="ECO:0000256" key="11">
    <source>
        <dbReference type="ARBA" id="ARBA00022991"/>
    </source>
</evidence>
<dbReference type="InterPro" id="IPR018332">
    <property type="entry name" value="Antenna_alpha"/>
</dbReference>
<dbReference type="RefSeq" id="WP_328985074.1">
    <property type="nucleotide sequence ID" value="NZ_CP121472.1"/>
</dbReference>
<keyword evidence="6 14" id="KW-0812">Transmembrane</keyword>
<keyword evidence="4" id="KW-0148">Chlorophyll</keyword>
<gene>
    <name evidence="16" type="primary">pufA_2</name>
    <name evidence="16" type="ORF">Thiowin_04444</name>
</gene>
<keyword evidence="13" id="KW-0437">Light-harvesting polypeptide</keyword>
<evidence type="ECO:0000256" key="6">
    <source>
        <dbReference type="ARBA" id="ARBA00022692"/>
    </source>
</evidence>
<keyword evidence="9" id="KW-0076">Bacteriochlorophyll</keyword>
<keyword evidence="8" id="KW-0460">Magnesium</keyword>
<feature type="transmembrane region" description="Helical" evidence="14">
    <location>
        <begin position="21"/>
        <end position="40"/>
    </location>
</feature>
<keyword evidence="17" id="KW-1185">Reference proteome</keyword>
<dbReference type="SUPFAM" id="SSF56918">
    <property type="entry name" value="Light-harvesting complex subunits"/>
    <property type="match status" value="1"/>
</dbReference>
<dbReference type="EMBL" id="CP121472">
    <property type="protein sequence ID" value="WPL19327.1"/>
    <property type="molecule type" value="Genomic_DNA"/>
</dbReference>
<comment type="subcellular location">
    <subcellularLocation>
        <location evidence="2">Cell membrane</location>
        <topology evidence="2">Single-pass type II membrane protein</topology>
    </subcellularLocation>
</comment>
<keyword evidence="5" id="KW-0042">Antenna complex</keyword>
<evidence type="ECO:0000256" key="5">
    <source>
        <dbReference type="ARBA" id="ARBA00022549"/>
    </source>
</evidence>
<evidence type="ECO:0000256" key="12">
    <source>
        <dbReference type="ARBA" id="ARBA00023136"/>
    </source>
</evidence>
<evidence type="ECO:0000256" key="1">
    <source>
        <dbReference type="ARBA" id="ARBA00002455"/>
    </source>
</evidence>